<dbReference type="AlphaFoldDB" id="A0A246FGJ6"/>
<evidence type="ECO:0000313" key="1">
    <source>
        <dbReference type="EMBL" id="OWP61673.1"/>
    </source>
</evidence>
<sequence>MPENESGYLHHGRFWDGDLEDEQVGWLAARFATIDMLDIYDAPITRASIQHLTSVKQLKELRLKDCTALQDDCVADLARIKGLELLHLGGTGVTLDGLLELRGDCLQTVFISSDLSTPLIQDRLRLLALSLPGCEVVVNHHPPHVFLGDVV</sequence>
<gene>
    <name evidence="1" type="ORF">CDA63_18190</name>
</gene>
<dbReference type="Proteomes" id="UP000197277">
    <property type="component" value="Unassembled WGS sequence"/>
</dbReference>
<name>A0A246FGJ6_9BACT</name>
<dbReference type="EMBL" id="NIRR01000049">
    <property type="protein sequence ID" value="OWP61673.1"/>
    <property type="molecule type" value="Genomic_DNA"/>
</dbReference>
<organism evidence="1 2">
    <name type="scientific">Hymenobacter amundsenii</name>
    <dbReference type="NCBI Taxonomy" id="2006685"/>
    <lineage>
        <taxon>Bacteria</taxon>
        <taxon>Pseudomonadati</taxon>
        <taxon>Bacteroidota</taxon>
        <taxon>Cytophagia</taxon>
        <taxon>Cytophagales</taxon>
        <taxon>Hymenobacteraceae</taxon>
        <taxon>Hymenobacter</taxon>
    </lineage>
</organism>
<dbReference type="SUPFAM" id="SSF52047">
    <property type="entry name" value="RNI-like"/>
    <property type="match status" value="1"/>
</dbReference>
<dbReference type="Gene3D" id="3.80.10.10">
    <property type="entry name" value="Ribonuclease Inhibitor"/>
    <property type="match status" value="1"/>
</dbReference>
<evidence type="ECO:0000313" key="2">
    <source>
        <dbReference type="Proteomes" id="UP000197277"/>
    </source>
</evidence>
<dbReference type="InterPro" id="IPR032675">
    <property type="entry name" value="LRR_dom_sf"/>
</dbReference>
<accession>A0A246FGJ6</accession>
<proteinExistence type="predicted"/>
<keyword evidence="2" id="KW-1185">Reference proteome</keyword>
<protein>
    <submittedName>
        <fullName evidence="1">Uncharacterized protein</fullName>
    </submittedName>
</protein>
<reference evidence="1 2" key="1">
    <citation type="submission" date="2017-06" db="EMBL/GenBank/DDBJ databases">
        <title>Hymenobacter amundsenii sp. nov. isolated from regoliths in Antarctica.</title>
        <authorList>
            <person name="Sedlacek I."/>
            <person name="Kralova S."/>
            <person name="Pantucek R."/>
            <person name="Svec P."/>
            <person name="Holochova P."/>
            <person name="Stankova E."/>
            <person name="Vrbovska V."/>
            <person name="Busse H.-J."/>
        </authorList>
    </citation>
    <scope>NUCLEOTIDE SEQUENCE [LARGE SCALE GENOMIC DNA]</scope>
    <source>
        <strain evidence="1 2">CCM 8682</strain>
    </source>
</reference>
<comment type="caution">
    <text evidence="1">The sequence shown here is derived from an EMBL/GenBank/DDBJ whole genome shotgun (WGS) entry which is preliminary data.</text>
</comment>